<dbReference type="PANTHER" id="PTHR47359:SF3">
    <property type="entry name" value="NLP_P60 DOMAIN-CONTAINING PROTEIN-RELATED"/>
    <property type="match status" value="1"/>
</dbReference>
<feature type="signal peptide" evidence="6">
    <location>
        <begin position="1"/>
        <end position="31"/>
    </location>
</feature>
<evidence type="ECO:0000313" key="8">
    <source>
        <dbReference type="EMBL" id="GAA1675786.1"/>
    </source>
</evidence>
<keyword evidence="6" id="KW-0732">Signal</keyword>
<evidence type="ECO:0000259" key="7">
    <source>
        <dbReference type="PROSITE" id="PS51935"/>
    </source>
</evidence>
<dbReference type="SUPFAM" id="SSF54001">
    <property type="entry name" value="Cysteine proteinases"/>
    <property type="match status" value="1"/>
</dbReference>
<feature type="coiled-coil region" evidence="5">
    <location>
        <begin position="42"/>
        <end position="97"/>
    </location>
</feature>
<evidence type="ECO:0000256" key="6">
    <source>
        <dbReference type="SAM" id="SignalP"/>
    </source>
</evidence>
<evidence type="ECO:0000256" key="1">
    <source>
        <dbReference type="ARBA" id="ARBA00007074"/>
    </source>
</evidence>
<dbReference type="Gene3D" id="6.10.250.3150">
    <property type="match status" value="1"/>
</dbReference>
<dbReference type="EMBL" id="BAAAQF010000007">
    <property type="protein sequence ID" value="GAA1675786.1"/>
    <property type="molecule type" value="Genomic_DNA"/>
</dbReference>
<keyword evidence="9" id="KW-1185">Reference proteome</keyword>
<dbReference type="Pfam" id="PF00877">
    <property type="entry name" value="NLPC_P60"/>
    <property type="match status" value="1"/>
</dbReference>
<evidence type="ECO:0000313" key="9">
    <source>
        <dbReference type="Proteomes" id="UP001499851"/>
    </source>
</evidence>
<keyword evidence="4" id="KW-0788">Thiol protease</keyword>
<dbReference type="InterPro" id="IPR038765">
    <property type="entry name" value="Papain-like_cys_pep_sf"/>
</dbReference>
<dbReference type="PANTHER" id="PTHR47359">
    <property type="entry name" value="PEPTIDOGLYCAN DL-ENDOPEPTIDASE CWLO"/>
    <property type="match status" value="1"/>
</dbReference>
<feature type="coiled-coil region" evidence="5">
    <location>
        <begin position="137"/>
        <end position="185"/>
    </location>
</feature>
<keyword evidence="5" id="KW-0175">Coiled coil</keyword>
<gene>
    <name evidence="8" type="ORF">GCM10009830_23020</name>
</gene>
<dbReference type="Gene3D" id="3.90.1720.10">
    <property type="entry name" value="endopeptidase domain like (from Nostoc punctiforme)"/>
    <property type="match status" value="1"/>
</dbReference>
<sequence length="320" mass="35172">MKQSSVRRKWTSAAVIGGLLISSAASAPAWAQRDTGDVNDEIEQTDEDLAAAVEEYNQLSQDIDDNEHLIEETQVYLEDAETNLNSLRDQLSAYIQSTYVDQGIGDAAMLLDAGSPDAFVERLDRLNSANLYNFALMDELRAASEEYTTQLDLLTDLQADLAVDKEALEVKSDELTERIDELNEEWQTVAGDAVNEFDLPHMSDERLAVVNFALAQRGDWYVWGAAGPDNWDCSGLMLGAYAEIGINLPHNAAAQYSQTAHISRDELQPGDLVFYNNLAHVGMYIGNGLVVHAPNSSTYVKVVSLDHGNSYYGAATVLQD</sequence>
<evidence type="ECO:0000256" key="5">
    <source>
        <dbReference type="SAM" id="Coils"/>
    </source>
</evidence>
<keyword evidence="3" id="KW-0378">Hydrolase</keyword>
<feature type="domain" description="NlpC/P60" evidence="7">
    <location>
        <begin position="203"/>
        <end position="320"/>
    </location>
</feature>
<dbReference type="PROSITE" id="PS51935">
    <property type="entry name" value="NLPC_P60"/>
    <property type="match status" value="1"/>
</dbReference>
<name>A0ABN2GRU5_9ACTN</name>
<dbReference type="InterPro" id="IPR000064">
    <property type="entry name" value="NLP_P60_dom"/>
</dbReference>
<evidence type="ECO:0000256" key="3">
    <source>
        <dbReference type="ARBA" id="ARBA00022801"/>
    </source>
</evidence>
<dbReference type="InterPro" id="IPR051794">
    <property type="entry name" value="PG_Endopeptidase_C40"/>
</dbReference>
<comment type="similarity">
    <text evidence="1">Belongs to the peptidase C40 family.</text>
</comment>
<accession>A0ABN2GRU5</accession>
<evidence type="ECO:0000256" key="2">
    <source>
        <dbReference type="ARBA" id="ARBA00022670"/>
    </source>
</evidence>
<dbReference type="Proteomes" id="UP001499851">
    <property type="component" value="Unassembled WGS sequence"/>
</dbReference>
<feature type="chain" id="PRO_5046570060" evidence="6">
    <location>
        <begin position="32"/>
        <end position="320"/>
    </location>
</feature>
<protein>
    <submittedName>
        <fullName evidence="8">NlpC/P60 family protein</fullName>
    </submittedName>
</protein>
<reference evidence="8 9" key="1">
    <citation type="journal article" date="2019" name="Int. J. Syst. Evol. Microbiol.">
        <title>The Global Catalogue of Microorganisms (GCM) 10K type strain sequencing project: providing services to taxonomists for standard genome sequencing and annotation.</title>
        <authorList>
            <consortium name="The Broad Institute Genomics Platform"/>
            <consortium name="The Broad Institute Genome Sequencing Center for Infectious Disease"/>
            <person name="Wu L."/>
            <person name="Ma J."/>
        </authorList>
    </citation>
    <scope>NUCLEOTIDE SEQUENCE [LARGE SCALE GENOMIC DNA]</scope>
    <source>
        <strain evidence="8 9">JCM 16001</strain>
    </source>
</reference>
<keyword evidence="2" id="KW-0645">Protease</keyword>
<dbReference type="RefSeq" id="WP_344486189.1">
    <property type="nucleotide sequence ID" value="NZ_BAAAQF010000007.1"/>
</dbReference>
<comment type="caution">
    <text evidence="8">The sequence shown here is derived from an EMBL/GenBank/DDBJ whole genome shotgun (WGS) entry which is preliminary data.</text>
</comment>
<proteinExistence type="inferred from homology"/>
<organism evidence="8 9">
    <name type="scientific">Glycomyces endophyticus</name>
    <dbReference type="NCBI Taxonomy" id="480996"/>
    <lineage>
        <taxon>Bacteria</taxon>
        <taxon>Bacillati</taxon>
        <taxon>Actinomycetota</taxon>
        <taxon>Actinomycetes</taxon>
        <taxon>Glycomycetales</taxon>
        <taxon>Glycomycetaceae</taxon>
        <taxon>Glycomyces</taxon>
    </lineage>
</organism>
<evidence type="ECO:0000256" key="4">
    <source>
        <dbReference type="ARBA" id="ARBA00022807"/>
    </source>
</evidence>